<dbReference type="PANTHER" id="PTHR43649:SF29">
    <property type="entry name" value="OSMOPROTECTIVE COMPOUNDS-BINDING PROTEIN GGTB"/>
    <property type="match status" value="1"/>
</dbReference>
<reference evidence="3 4" key="1">
    <citation type="submission" date="2019-02" db="EMBL/GenBank/DDBJ databases">
        <title>Draft genome sequences of novel Actinobacteria.</title>
        <authorList>
            <person name="Sahin N."/>
            <person name="Ay H."/>
            <person name="Saygin H."/>
        </authorList>
    </citation>
    <scope>NUCLEOTIDE SEQUENCE [LARGE SCALE GENOMIC DNA]</scope>
    <source>
        <strain evidence="3 4">KC603</strain>
    </source>
</reference>
<evidence type="ECO:0000256" key="2">
    <source>
        <dbReference type="ARBA" id="ARBA00022448"/>
    </source>
</evidence>
<evidence type="ECO:0000256" key="1">
    <source>
        <dbReference type="ARBA" id="ARBA00008520"/>
    </source>
</evidence>
<dbReference type="EMBL" id="SMKL01000096">
    <property type="protein sequence ID" value="TDC46518.1"/>
    <property type="molecule type" value="Genomic_DNA"/>
</dbReference>
<comment type="similarity">
    <text evidence="1">Belongs to the bacterial solute-binding protein 1 family.</text>
</comment>
<dbReference type="AlphaFoldDB" id="A0A4R4RBH7"/>
<evidence type="ECO:0000313" key="4">
    <source>
        <dbReference type="Proteomes" id="UP000295621"/>
    </source>
</evidence>
<keyword evidence="4" id="KW-1185">Reference proteome</keyword>
<dbReference type="RefSeq" id="WP_131988170.1">
    <property type="nucleotide sequence ID" value="NZ_SMKL01000096.1"/>
</dbReference>
<organism evidence="3 4">
    <name type="scientific">Jiangella ureilytica</name>
    <dbReference type="NCBI Taxonomy" id="2530374"/>
    <lineage>
        <taxon>Bacteria</taxon>
        <taxon>Bacillati</taxon>
        <taxon>Actinomycetota</taxon>
        <taxon>Actinomycetes</taxon>
        <taxon>Jiangellales</taxon>
        <taxon>Jiangellaceae</taxon>
        <taxon>Jiangella</taxon>
    </lineage>
</organism>
<gene>
    <name evidence="3" type="ORF">E1212_26690</name>
</gene>
<keyword evidence="2" id="KW-0813">Transport</keyword>
<dbReference type="InterPro" id="IPR006059">
    <property type="entry name" value="SBP"/>
</dbReference>
<sequence length="443" mass="47636">MTTKGGQQRARHARRVTGCATAGLLLAGCTAPGASTGNGDNDEGATSLTVWVDSTRTPGVERYMEEHPDVDIRMTTIPSDPGYVLTQISLANQAEDGWPDVVFLNTPEDVASLAAPPFDFAAPLSELVDDEIVDGFVEGSLSGCTFSDVLYCLRNDIGQTVLWYNQALMDEFGYEVPQTWADYGALGERVAAEHPGYIIGGLSGKWGAGVYFESSGCPTRDVVDLTTVRIDTSDPGCVRAAELLDPLLANGSVSTLSPSDPAFAQIGQENRILMLPAASWYGEHRFKAAYESPAGEMAAAPMPTWEGEDVPYSGSVGGGAFVVSRHSAHMDAAVDFATWMTTDVDHQSEQPTYPAFAEAAEAWGAARAEDPFYAEDPFPVMKEQAPLIRDTFGWVRYANEWNNIFNETVVAAAGSPDPLIEAVEVWGSRLTEAAESTDYEVTR</sequence>
<comment type="caution">
    <text evidence="3">The sequence shown here is derived from an EMBL/GenBank/DDBJ whole genome shotgun (WGS) entry which is preliminary data.</text>
</comment>
<accession>A0A4R4RBH7</accession>
<dbReference type="Proteomes" id="UP000295621">
    <property type="component" value="Unassembled WGS sequence"/>
</dbReference>
<dbReference type="Pfam" id="PF01547">
    <property type="entry name" value="SBP_bac_1"/>
    <property type="match status" value="1"/>
</dbReference>
<dbReference type="OrthoDB" id="2513534at2"/>
<dbReference type="Gene3D" id="3.40.190.10">
    <property type="entry name" value="Periplasmic binding protein-like II"/>
    <property type="match status" value="1"/>
</dbReference>
<evidence type="ECO:0000313" key="3">
    <source>
        <dbReference type="EMBL" id="TDC46518.1"/>
    </source>
</evidence>
<dbReference type="PROSITE" id="PS51257">
    <property type="entry name" value="PROKAR_LIPOPROTEIN"/>
    <property type="match status" value="1"/>
</dbReference>
<dbReference type="InterPro" id="IPR050490">
    <property type="entry name" value="Bact_solute-bd_prot1"/>
</dbReference>
<protein>
    <submittedName>
        <fullName evidence="3">Extracellular solute-binding protein</fullName>
    </submittedName>
</protein>
<proteinExistence type="inferred from homology"/>
<dbReference type="PANTHER" id="PTHR43649">
    <property type="entry name" value="ARABINOSE-BINDING PROTEIN-RELATED"/>
    <property type="match status" value="1"/>
</dbReference>
<name>A0A4R4RBH7_9ACTN</name>
<dbReference type="SUPFAM" id="SSF53850">
    <property type="entry name" value="Periplasmic binding protein-like II"/>
    <property type="match status" value="1"/>
</dbReference>